<dbReference type="AlphaFoldDB" id="A0A183GQS5"/>
<dbReference type="Pfam" id="PF08161">
    <property type="entry name" value="RRP12_HEAT"/>
    <property type="match status" value="1"/>
</dbReference>
<gene>
    <name evidence="5" type="ORF">HPBE_LOCUS25044</name>
</gene>
<dbReference type="GO" id="GO:0005634">
    <property type="term" value="C:nucleus"/>
    <property type="evidence" value="ECO:0007669"/>
    <property type="project" value="UniProtKB-SubCell"/>
</dbReference>
<reference evidence="5 6" key="1">
    <citation type="submission" date="2018-11" db="EMBL/GenBank/DDBJ databases">
        <authorList>
            <consortium name="Pathogen Informatics"/>
        </authorList>
    </citation>
    <scope>NUCLEOTIDE SEQUENCE [LARGE SCALE GENOMIC DNA]</scope>
</reference>
<keyword evidence="6" id="KW-1185">Reference proteome</keyword>
<sequence>MRIGQENYSSNKSMVSEGAVSRISQFTACTNPSFDAVHRFWKSGSSMQKEVVSVLAAVAELIKEHNGSETDVEYFAALMTTLEGSPIHEPSRTAAVAFLLQLIVKKVPKEVLQAQFTKVVQVLYTKMLENSECSEGSVLKYLLSVLGIVLRAQPAKVWGAANTRYDPVAGVSHGKLLRFAFSRNMVVSVAALCAHDRPWVRTMARRVVRAVLTDPVTAMDNGLHAASSSVGMFVQQQLQAALALKNGEMTAMRYLCLLEGVMHKMPSSLFKQLAENILSSFAVADSVASGLVKCSALQCLYRCLQRQPCDAALSVETNVLLVKALKQLSPPCEDITVCAYWMQALAEAHVCLTAKDPYRCYSLLPSTLELIVKLFDTGDEQLAQLTYQILARLIERSVQDNEECAKNLLSMLDRALNVHSTTVWNYVLRCVGLSRRQSFVSAERNLSRSQMRLYETAGSGIVGEEFEKAMKTLALLRESDECFCKQELDFTVGCAVRHVGAPAVLSVIPLGIDADAAILNTEFTRSWIIPVLRVNLHNAPLAYFLSHVLPLAIKIHRRLGSLDPVPQRLYMTLQVQLWELLPSFCDSPSDLEKSFPQLAPVLGAALNERTDLRSQILSALRHVLRFALSPDAPPERLEVVSAYAKNFMPLLFNLYTANVGGEHDDKATRLSVLETIRTYAEVTPKELVTQFIDAAITKANDSFEDPGKQARILDILCAISRSADCSTLERVLDTITPWFGMNELQKKSFRILEEVLLKRLGKAFSCRPDITLASV</sequence>
<dbReference type="InterPro" id="IPR016024">
    <property type="entry name" value="ARM-type_fold"/>
</dbReference>
<organism evidence="6 7">
    <name type="scientific">Heligmosomoides polygyrus</name>
    <name type="common">Parasitic roundworm</name>
    <dbReference type="NCBI Taxonomy" id="6339"/>
    <lineage>
        <taxon>Eukaryota</taxon>
        <taxon>Metazoa</taxon>
        <taxon>Ecdysozoa</taxon>
        <taxon>Nematoda</taxon>
        <taxon>Chromadorea</taxon>
        <taxon>Rhabditida</taxon>
        <taxon>Rhabditina</taxon>
        <taxon>Rhabditomorpha</taxon>
        <taxon>Strongyloidea</taxon>
        <taxon>Heligmosomidae</taxon>
        <taxon>Heligmosomoides</taxon>
    </lineage>
</organism>
<dbReference type="PANTHER" id="PTHR48287">
    <property type="entry name" value="ARM REPEAT SUPERFAMILY PROTEIN"/>
    <property type="match status" value="1"/>
</dbReference>
<proteinExistence type="predicted"/>
<accession>A0A3P8EUJ5</accession>
<dbReference type="SUPFAM" id="SSF48371">
    <property type="entry name" value="ARM repeat"/>
    <property type="match status" value="1"/>
</dbReference>
<evidence type="ECO:0000313" key="6">
    <source>
        <dbReference type="Proteomes" id="UP000050761"/>
    </source>
</evidence>
<dbReference type="InterPro" id="IPR052087">
    <property type="entry name" value="RRP12"/>
</dbReference>
<accession>A0A183GQS5</accession>
<evidence type="ECO:0000256" key="2">
    <source>
        <dbReference type="ARBA" id="ARBA00023242"/>
    </source>
</evidence>
<feature type="domain" description="RRP12 HEAT" evidence="3">
    <location>
        <begin position="382"/>
        <end position="657"/>
    </location>
</feature>
<evidence type="ECO:0000259" key="3">
    <source>
        <dbReference type="Pfam" id="PF08161"/>
    </source>
</evidence>
<dbReference type="WBParaSite" id="HPBE_0002504501-mRNA-1">
    <property type="protein sequence ID" value="HPBE_0002504501-mRNA-1"/>
    <property type="gene ID" value="HPBE_0002504501"/>
</dbReference>
<dbReference type="OrthoDB" id="2192888at2759"/>
<keyword evidence="2" id="KW-0539">Nucleus</keyword>
<evidence type="ECO:0000259" key="4">
    <source>
        <dbReference type="Pfam" id="PF25772"/>
    </source>
</evidence>
<dbReference type="PANTHER" id="PTHR48287:SF1">
    <property type="entry name" value="ARM REPEAT SUPERFAMILY PROTEIN"/>
    <property type="match status" value="1"/>
</dbReference>
<protein>
    <submittedName>
        <fullName evidence="7">NUC173 domain-containing protein</fullName>
    </submittedName>
</protein>
<dbReference type="Pfam" id="PF25772">
    <property type="entry name" value="HEAT_RRP12_N"/>
    <property type="match status" value="1"/>
</dbReference>
<dbReference type="EMBL" id="UZAH01037257">
    <property type="protein sequence ID" value="VDP48754.1"/>
    <property type="molecule type" value="Genomic_DNA"/>
</dbReference>
<evidence type="ECO:0000313" key="5">
    <source>
        <dbReference type="EMBL" id="VDP48754.1"/>
    </source>
</evidence>
<reference evidence="7" key="2">
    <citation type="submission" date="2019-09" db="UniProtKB">
        <authorList>
            <consortium name="WormBaseParasite"/>
        </authorList>
    </citation>
    <scope>IDENTIFICATION</scope>
</reference>
<evidence type="ECO:0000313" key="7">
    <source>
        <dbReference type="WBParaSite" id="HPBE_0002504501-mRNA-1"/>
    </source>
</evidence>
<dbReference type="InterPro" id="IPR057860">
    <property type="entry name" value="HEAT_RRP12_N"/>
</dbReference>
<comment type="subcellular location">
    <subcellularLocation>
        <location evidence="1">Nucleus</location>
    </subcellularLocation>
</comment>
<dbReference type="InterPro" id="IPR012978">
    <property type="entry name" value="HEAT_RRP12"/>
</dbReference>
<name>A0A183GQS5_HELPZ</name>
<dbReference type="Proteomes" id="UP000050761">
    <property type="component" value="Unassembled WGS sequence"/>
</dbReference>
<evidence type="ECO:0000256" key="1">
    <source>
        <dbReference type="ARBA" id="ARBA00004123"/>
    </source>
</evidence>
<feature type="domain" description="RRP12 N-terminal HEAT" evidence="4">
    <location>
        <begin position="37"/>
        <end position="166"/>
    </location>
</feature>